<keyword evidence="2" id="KW-1185">Reference proteome</keyword>
<protein>
    <submittedName>
        <fullName evidence="1">Uncharacterized protein</fullName>
    </submittedName>
</protein>
<evidence type="ECO:0000313" key="2">
    <source>
        <dbReference type="Proteomes" id="UP001319121"/>
    </source>
</evidence>
<dbReference type="EMBL" id="AP019536">
    <property type="protein sequence ID" value="BBI98979.1"/>
    <property type="molecule type" value="Genomic_DNA"/>
</dbReference>
<reference evidence="1 2" key="1">
    <citation type="submission" date="2019-03" db="EMBL/GenBank/DDBJ databases">
        <title>Complete genome sequence of Ferrigenium kumadai strain An22, a microaerophilic iron-oxidizing bacterium isolated from a paddy field soil.</title>
        <authorList>
            <person name="Watanabe T."/>
            <person name="Asakawa S."/>
        </authorList>
    </citation>
    <scope>NUCLEOTIDE SEQUENCE [LARGE SCALE GENOMIC DNA]</scope>
    <source>
        <strain evidence="1 2">An22</strain>
    </source>
</reference>
<dbReference type="Proteomes" id="UP001319121">
    <property type="component" value="Chromosome"/>
</dbReference>
<organism evidence="1 2">
    <name type="scientific">Ferrigenium kumadai</name>
    <dbReference type="NCBI Taxonomy" id="1682490"/>
    <lineage>
        <taxon>Bacteria</taxon>
        <taxon>Pseudomonadati</taxon>
        <taxon>Pseudomonadota</taxon>
        <taxon>Betaproteobacteria</taxon>
        <taxon>Nitrosomonadales</taxon>
        <taxon>Gallionellaceae</taxon>
        <taxon>Ferrigenium</taxon>
    </lineage>
</organism>
<accession>A0AAN1T0A6</accession>
<evidence type="ECO:0000313" key="1">
    <source>
        <dbReference type="EMBL" id="BBI98979.1"/>
    </source>
</evidence>
<name>A0AAN1T0A6_9PROT</name>
<sequence>MRYKRMKMTKPIQIIGDGALAMPDIGDGRLIPVLIIDCDSRRDLYDVVMAHEDMPPGDVTVTWGRKLLSKKSVYLIIDFKKPVETQAVIEFDIAKFGGIADLIINARAFYFQPNDSGNRVVTGLDKPKILVEVPYEAKLDDWDSILHNFLVKRFRKQGANKQEANTAAKAHLDRLRNMGMRGSSYSEEELTGAASQ</sequence>
<gene>
    <name evidence="1" type="ORF">FGKAn22_06720</name>
</gene>
<dbReference type="KEGG" id="fku:FGKAn22_06720"/>
<proteinExistence type="predicted"/>
<dbReference type="AlphaFoldDB" id="A0AAN1T0A6"/>